<dbReference type="RefSeq" id="XP_007335224.1">
    <property type="nucleotide sequence ID" value="XM_007335162.1"/>
</dbReference>
<dbReference type="HOGENOM" id="CLU_2405239_0_0_1"/>
<name>K5WTT0_AGABU</name>
<organism evidence="2 3">
    <name type="scientific">Agaricus bisporus var. burnettii (strain JB137-S8 / ATCC MYA-4627 / FGSC 10392)</name>
    <name type="common">White button mushroom</name>
    <dbReference type="NCBI Taxonomy" id="597362"/>
    <lineage>
        <taxon>Eukaryota</taxon>
        <taxon>Fungi</taxon>
        <taxon>Dikarya</taxon>
        <taxon>Basidiomycota</taxon>
        <taxon>Agaricomycotina</taxon>
        <taxon>Agaricomycetes</taxon>
        <taxon>Agaricomycetidae</taxon>
        <taxon>Agaricales</taxon>
        <taxon>Agaricineae</taxon>
        <taxon>Agaricaceae</taxon>
        <taxon>Agaricus</taxon>
    </lineage>
</organism>
<dbReference type="EMBL" id="JH971632">
    <property type="protein sequence ID" value="EKM74138.1"/>
    <property type="molecule type" value="Genomic_DNA"/>
</dbReference>
<feature type="region of interest" description="Disordered" evidence="1">
    <location>
        <begin position="41"/>
        <end position="115"/>
    </location>
</feature>
<dbReference type="Proteomes" id="UP000008493">
    <property type="component" value="Unassembled WGS sequence"/>
</dbReference>
<dbReference type="InParanoid" id="K5WTT0"/>
<feature type="compositionally biased region" description="Acidic residues" evidence="1">
    <location>
        <begin position="104"/>
        <end position="115"/>
    </location>
</feature>
<keyword evidence="3" id="KW-1185">Reference proteome</keyword>
<dbReference type="KEGG" id="abp:AGABI1DRAFT133594"/>
<protein>
    <submittedName>
        <fullName evidence="2">Uncharacterized protein</fullName>
    </submittedName>
</protein>
<sequence length="115" mass="12854">MSRRFDFGRSKYFSCKIAPDGKIRDDVYAELLDRQISVLQQRRQSLDSHPRTKPDNGSPSADADGSYHAIFKGLHPGTSPRKRKKASQSVDATLNALDGPPAPDDIDFFSEEEET</sequence>
<dbReference type="GeneID" id="18827984"/>
<reference evidence="3" key="1">
    <citation type="journal article" date="2012" name="Proc. Natl. Acad. Sci. U.S.A.">
        <title>Genome sequence of the button mushroom Agaricus bisporus reveals mechanisms governing adaptation to a humic-rich ecological niche.</title>
        <authorList>
            <person name="Morin E."/>
            <person name="Kohler A."/>
            <person name="Baker A.R."/>
            <person name="Foulongne-Oriol M."/>
            <person name="Lombard V."/>
            <person name="Nagy L.G."/>
            <person name="Ohm R.A."/>
            <person name="Patyshakuliyeva A."/>
            <person name="Brun A."/>
            <person name="Aerts A.L."/>
            <person name="Bailey A.M."/>
            <person name="Billette C."/>
            <person name="Coutinho P.M."/>
            <person name="Deakin G."/>
            <person name="Doddapaneni H."/>
            <person name="Floudas D."/>
            <person name="Grimwood J."/>
            <person name="Hilden K."/>
            <person name="Kuees U."/>
            <person name="LaButti K.M."/>
            <person name="Lapidus A."/>
            <person name="Lindquist E.A."/>
            <person name="Lucas S.M."/>
            <person name="Murat C."/>
            <person name="Riley R.W."/>
            <person name="Salamov A.A."/>
            <person name="Schmutz J."/>
            <person name="Subramanian V."/>
            <person name="Woesten H.A.B."/>
            <person name="Xu J."/>
            <person name="Eastwood D.C."/>
            <person name="Foster G.D."/>
            <person name="Sonnenberg A.S."/>
            <person name="Cullen D."/>
            <person name="de Vries R.P."/>
            <person name="Lundell T."/>
            <person name="Hibbett D.S."/>
            <person name="Henrissat B."/>
            <person name="Burton K.S."/>
            <person name="Kerrigan R.W."/>
            <person name="Challen M.P."/>
            <person name="Grigoriev I.V."/>
            <person name="Martin F."/>
        </authorList>
    </citation>
    <scope>NUCLEOTIDE SEQUENCE [LARGE SCALE GENOMIC DNA]</scope>
    <source>
        <strain evidence="3">JB137-S8 / ATCC MYA-4627 / FGSC 10392</strain>
    </source>
</reference>
<proteinExistence type="predicted"/>
<gene>
    <name evidence="2" type="ORF">AGABI1DRAFT_133594</name>
</gene>
<accession>K5WTT0</accession>
<feature type="compositionally biased region" description="Basic and acidic residues" evidence="1">
    <location>
        <begin position="44"/>
        <end position="54"/>
    </location>
</feature>
<evidence type="ECO:0000256" key="1">
    <source>
        <dbReference type="SAM" id="MobiDB-lite"/>
    </source>
</evidence>
<evidence type="ECO:0000313" key="3">
    <source>
        <dbReference type="Proteomes" id="UP000008493"/>
    </source>
</evidence>
<dbReference type="AlphaFoldDB" id="K5WTT0"/>
<evidence type="ECO:0000313" key="2">
    <source>
        <dbReference type="EMBL" id="EKM74138.1"/>
    </source>
</evidence>